<organism evidence="1 2">
    <name type="scientific">Amycolatopsis albidoflavus</name>
    <dbReference type="NCBI Taxonomy" id="102226"/>
    <lineage>
        <taxon>Bacteria</taxon>
        <taxon>Bacillati</taxon>
        <taxon>Actinomycetota</taxon>
        <taxon>Actinomycetes</taxon>
        <taxon>Pseudonocardiales</taxon>
        <taxon>Pseudonocardiaceae</taxon>
        <taxon>Amycolatopsis</taxon>
    </lineage>
</organism>
<accession>A0ABW5I7V4</accession>
<dbReference type="Proteomes" id="UP001597542">
    <property type="component" value="Unassembled WGS sequence"/>
</dbReference>
<evidence type="ECO:0000313" key="1">
    <source>
        <dbReference type="EMBL" id="MFD2485358.1"/>
    </source>
</evidence>
<sequence>MTTFDISVPGQASQEAPSAARILCDAYGRRGSAAIRIGERADAIALPGSFGAQVVSHLVRWMFTPVILRYPVPHGRWIFLTQPVTPASDLEEDEFVCARRLSPGAELVLPPGTVDGSPVKWVLAPDGEAPLPPWQAVLNAMRSAV</sequence>
<proteinExistence type="predicted"/>
<comment type="caution">
    <text evidence="1">The sequence shown here is derived from an EMBL/GenBank/DDBJ whole genome shotgun (WGS) entry which is preliminary data.</text>
</comment>
<gene>
    <name evidence="1" type="ORF">ACFSUT_34160</name>
</gene>
<dbReference type="EMBL" id="JBHUKQ010000016">
    <property type="protein sequence ID" value="MFD2485358.1"/>
    <property type="molecule type" value="Genomic_DNA"/>
</dbReference>
<name>A0ABW5I7V4_9PSEU</name>
<protein>
    <submittedName>
        <fullName evidence="1">Uncharacterized protein</fullName>
    </submittedName>
</protein>
<reference evidence="2" key="1">
    <citation type="journal article" date="2019" name="Int. J. Syst. Evol. Microbiol.">
        <title>The Global Catalogue of Microorganisms (GCM) 10K type strain sequencing project: providing services to taxonomists for standard genome sequencing and annotation.</title>
        <authorList>
            <consortium name="The Broad Institute Genomics Platform"/>
            <consortium name="The Broad Institute Genome Sequencing Center for Infectious Disease"/>
            <person name="Wu L."/>
            <person name="Ma J."/>
        </authorList>
    </citation>
    <scope>NUCLEOTIDE SEQUENCE [LARGE SCALE GENOMIC DNA]</scope>
    <source>
        <strain evidence="2">CGMCC 4.7638</strain>
    </source>
</reference>
<evidence type="ECO:0000313" key="2">
    <source>
        <dbReference type="Proteomes" id="UP001597542"/>
    </source>
</evidence>
<dbReference type="RefSeq" id="WP_344278778.1">
    <property type="nucleotide sequence ID" value="NZ_BAAAHV010000015.1"/>
</dbReference>
<keyword evidence="2" id="KW-1185">Reference proteome</keyword>